<evidence type="ECO:0000313" key="2">
    <source>
        <dbReference type="Proteomes" id="UP001590951"/>
    </source>
</evidence>
<keyword evidence="2" id="KW-1185">Reference proteome</keyword>
<dbReference type="Proteomes" id="UP001590951">
    <property type="component" value="Unassembled WGS sequence"/>
</dbReference>
<proteinExistence type="predicted"/>
<protein>
    <submittedName>
        <fullName evidence="1">Uncharacterized protein</fullName>
    </submittedName>
</protein>
<name>A0ABR4BP30_9LECA</name>
<comment type="caution">
    <text evidence="1">The sequence shown here is derived from an EMBL/GenBank/DDBJ whole genome shotgun (WGS) entry which is preliminary data.</text>
</comment>
<gene>
    <name evidence="1" type="ORF">ABVK25_000838</name>
</gene>
<evidence type="ECO:0000313" key="1">
    <source>
        <dbReference type="EMBL" id="KAL2059545.1"/>
    </source>
</evidence>
<reference evidence="1 2" key="1">
    <citation type="submission" date="2024-09" db="EMBL/GenBank/DDBJ databases">
        <title>Rethinking Asexuality: The Enigmatic Case of Functional Sexual Genes in Lepraria (Stereocaulaceae).</title>
        <authorList>
            <person name="Doellman M."/>
            <person name="Sun Y."/>
            <person name="Barcenas-Pena A."/>
            <person name="Lumbsch H.T."/>
            <person name="Grewe F."/>
        </authorList>
    </citation>
    <scope>NUCLEOTIDE SEQUENCE [LARGE SCALE GENOMIC DNA]</scope>
    <source>
        <strain evidence="1 2">Grewe 0041</strain>
    </source>
</reference>
<sequence length="115" mass="13131">MISPSMELHWVALTAIVIALVRSAYIALAGPLSDIPPIHWFARWSRFYNLYIKYFYSTRTAHYEAHTSKSNDGNYLPILRVGPNEVSIMTTEGIKVVWGADFERSPWYGVFANFG</sequence>
<accession>A0ABR4BP30</accession>
<dbReference type="EMBL" id="JBHFEH010000001">
    <property type="protein sequence ID" value="KAL2059545.1"/>
    <property type="molecule type" value="Genomic_DNA"/>
</dbReference>
<organism evidence="1 2">
    <name type="scientific">Lepraria finkii</name>
    <dbReference type="NCBI Taxonomy" id="1340010"/>
    <lineage>
        <taxon>Eukaryota</taxon>
        <taxon>Fungi</taxon>
        <taxon>Dikarya</taxon>
        <taxon>Ascomycota</taxon>
        <taxon>Pezizomycotina</taxon>
        <taxon>Lecanoromycetes</taxon>
        <taxon>OSLEUM clade</taxon>
        <taxon>Lecanoromycetidae</taxon>
        <taxon>Lecanorales</taxon>
        <taxon>Lecanorineae</taxon>
        <taxon>Stereocaulaceae</taxon>
        <taxon>Lepraria</taxon>
    </lineage>
</organism>